<gene>
    <name evidence="2" type="ORF">B0B51_01695</name>
</gene>
<evidence type="ECO:0000313" key="2">
    <source>
        <dbReference type="EMBL" id="AQW28857.1"/>
    </source>
</evidence>
<dbReference type="Proteomes" id="UP000189628">
    <property type="component" value="Chromosome"/>
</dbReference>
<keyword evidence="1" id="KW-1133">Transmembrane helix</keyword>
<evidence type="ECO:0000313" key="3">
    <source>
        <dbReference type="Proteomes" id="UP000189628"/>
    </source>
</evidence>
<accession>A0A1U9VF91</accession>
<organism evidence="2 3">
    <name type="scientific">blood disease bacterium A2-HR MARDI</name>
    <dbReference type="NCBI Taxonomy" id="1944648"/>
    <lineage>
        <taxon>Bacteria</taxon>
        <taxon>Pseudomonadati</taxon>
        <taxon>Pseudomonadota</taxon>
        <taxon>Betaproteobacteria</taxon>
        <taxon>Burkholderiales</taxon>
        <taxon>Burkholderiaceae</taxon>
        <taxon>Ralstonia</taxon>
        <taxon>Ralstonia solanacearum species complex</taxon>
    </lineage>
</organism>
<keyword evidence="1" id="KW-0472">Membrane</keyword>
<reference evidence="2 3" key="1">
    <citation type="submission" date="2017-02" db="EMBL/GenBank/DDBJ databases">
        <title>Blood Disease Bacterium A2-HR MARDI.</title>
        <authorList>
            <person name="Badrun R."/>
            <person name="Abu Bakar N."/>
            <person name="Laboh R."/>
        </authorList>
    </citation>
    <scope>NUCLEOTIDE SEQUENCE [LARGE SCALE GENOMIC DNA]</scope>
    <source>
        <strain evidence="2 3">A2-HR MARDI</strain>
    </source>
</reference>
<feature type="transmembrane region" description="Helical" evidence="1">
    <location>
        <begin position="21"/>
        <end position="42"/>
    </location>
</feature>
<evidence type="ECO:0000256" key="1">
    <source>
        <dbReference type="SAM" id="Phobius"/>
    </source>
</evidence>
<keyword evidence="1" id="KW-0812">Transmembrane</keyword>
<name>A0A1U9VF91_9RALS</name>
<proteinExistence type="predicted"/>
<evidence type="ECO:0008006" key="4">
    <source>
        <dbReference type="Google" id="ProtNLM"/>
    </source>
</evidence>
<dbReference type="AlphaFoldDB" id="A0A1U9VF91"/>
<sequence length="76" mass="8290">MQAIQPSATQARPWWREPWPWLLMAGPFVVMIGCGATIWLAATHPDPVIQDNVVRRGLVVEKAVSVPAHAVHGAAQ</sequence>
<protein>
    <recommendedName>
        <fullName evidence="4">Lipoprotein transmembrane</fullName>
    </recommendedName>
</protein>
<dbReference type="RefSeq" id="WP_013212748.1">
    <property type="nucleotide sequence ID" value="NZ_CP019911.1"/>
</dbReference>
<dbReference type="EMBL" id="CP019911">
    <property type="protein sequence ID" value="AQW28857.1"/>
    <property type="molecule type" value="Genomic_DNA"/>
</dbReference>